<dbReference type="Pfam" id="PF00440">
    <property type="entry name" value="TetR_N"/>
    <property type="match status" value="1"/>
</dbReference>
<dbReference type="InterPro" id="IPR036271">
    <property type="entry name" value="Tet_transcr_reg_TetR-rel_C_sf"/>
</dbReference>
<dbReference type="InterPro" id="IPR001647">
    <property type="entry name" value="HTH_TetR"/>
</dbReference>
<evidence type="ECO:0000256" key="1">
    <source>
        <dbReference type="ARBA" id="ARBA00023015"/>
    </source>
</evidence>
<organism evidence="5 6">
    <name type="scientific">Chitinophaga pinensis</name>
    <dbReference type="NCBI Taxonomy" id="79329"/>
    <lineage>
        <taxon>Bacteria</taxon>
        <taxon>Pseudomonadati</taxon>
        <taxon>Bacteroidota</taxon>
        <taxon>Chitinophagia</taxon>
        <taxon>Chitinophagales</taxon>
        <taxon>Chitinophagaceae</taxon>
        <taxon>Chitinophaga</taxon>
    </lineage>
</organism>
<dbReference type="RefSeq" id="WP_146304329.1">
    <property type="nucleotide sequence ID" value="NZ_VOHS01000004.1"/>
</dbReference>
<evidence type="ECO:0000313" key="5">
    <source>
        <dbReference type="EMBL" id="TWW01608.1"/>
    </source>
</evidence>
<reference evidence="5 6" key="1">
    <citation type="submission" date="2019-08" db="EMBL/GenBank/DDBJ databases">
        <title>Whole genome sequencing of chitin degrading bacteria Chitinophaga pinensis YS16.</title>
        <authorList>
            <person name="Singh R.P."/>
            <person name="Manchanda G."/>
            <person name="Maurya I.K."/>
            <person name="Joshi N.K."/>
            <person name="Srivastava A.K."/>
        </authorList>
    </citation>
    <scope>NUCLEOTIDE SEQUENCE [LARGE SCALE GENOMIC DNA]</scope>
    <source>
        <strain evidence="5 6">YS-16</strain>
    </source>
</reference>
<dbReference type="SUPFAM" id="SSF48498">
    <property type="entry name" value="Tetracyclin repressor-like, C-terminal domain"/>
    <property type="match status" value="1"/>
</dbReference>
<dbReference type="Gene3D" id="1.10.10.60">
    <property type="entry name" value="Homeodomain-like"/>
    <property type="match status" value="1"/>
</dbReference>
<dbReference type="PANTHER" id="PTHR47506">
    <property type="entry name" value="TRANSCRIPTIONAL REGULATORY PROTEIN"/>
    <property type="match status" value="1"/>
</dbReference>
<dbReference type="SUPFAM" id="SSF46689">
    <property type="entry name" value="Homeodomain-like"/>
    <property type="match status" value="1"/>
</dbReference>
<dbReference type="AlphaFoldDB" id="A0A5C6LYA5"/>
<keyword evidence="6" id="KW-1185">Reference proteome</keyword>
<keyword evidence="2" id="KW-0238">DNA-binding</keyword>
<sequence>MAGRPKIFDEKEVVEKAVDVFWKKGYEAASADELLAAMGIGKGSFYLAFKGGKKELYEKSLKQFSDTYDKQLSHDLSESKDQVEFIRHFFLSLADDPTAKIIKGCYLGNALVQLSDGDRDTKLVAAQLLTRTEHIFTTVIRKAQEEKKIKNTARPEVIGKYLINLWNGINITRRSNPNTEDLREMLEMSLKVLD</sequence>
<protein>
    <submittedName>
        <fullName evidence="5">TetR/AcrR family transcriptional regulator</fullName>
    </submittedName>
</protein>
<dbReference type="Proteomes" id="UP000318815">
    <property type="component" value="Unassembled WGS sequence"/>
</dbReference>
<comment type="caution">
    <text evidence="5">The sequence shown here is derived from an EMBL/GenBank/DDBJ whole genome shotgun (WGS) entry which is preliminary data.</text>
</comment>
<name>A0A5C6LYA5_9BACT</name>
<evidence type="ECO:0000256" key="2">
    <source>
        <dbReference type="ARBA" id="ARBA00023125"/>
    </source>
</evidence>
<feature type="domain" description="HTH tetR-type" evidence="4">
    <location>
        <begin position="14"/>
        <end position="58"/>
    </location>
</feature>
<gene>
    <name evidence="5" type="ORF">FEF09_06320</name>
</gene>
<evidence type="ECO:0000256" key="3">
    <source>
        <dbReference type="ARBA" id="ARBA00023163"/>
    </source>
</evidence>
<evidence type="ECO:0000259" key="4">
    <source>
        <dbReference type="Pfam" id="PF00440"/>
    </source>
</evidence>
<proteinExistence type="predicted"/>
<keyword evidence="1" id="KW-0805">Transcription regulation</keyword>
<dbReference type="Gene3D" id="1.10.357.10">
    <property type="entry name" value="Tetracycline Repressor, domain 2"/>
    <property type="match status" value="1"/>
</dbReference>
<dbReference type="GO" id="GO:0003677">
    <property type="term" value="F:DNA binding"/>
    <property type="evidence" value="ECO:0007669"/>
    <property type="project" value="UniProtKB-KW"/>
</dbReference>
<dbReference type="EMBL" id="VOHS01000004">
    <property type="protein sequence ID" value="TWW01608.1"/>
    <property type="molecule type" value="Genomic_DNA"/>
</dbReference>
<accession>A0A5C6LYA5</accession>
<dbReference type="OrthoDB" id="9795242at2"/>
<dbReference type="PANTHER" id="PTHR47506:SF10">
    <property type="entry name" value="TRANSCRIPTIONAL REGULATORY PROTEIN"/>
    <property type="match status" value="1"/>
</dbReference>
<dbReference type="InterPro" id="IPR009057">
    <property type="entry name" value="Homeodomain-like_sf"/>
</dbReference>
<evidence type="ECO:0000313" key="6">
    <source>
        <dbReference type="Proteomes" id="UP000318815"/>
    </source>
</evidence>
<keyword evidence="3" id="KW-0804">Transcription</keyword>